<dbReference type="Pfam" id="PF00002">
    <property type="entry name" value="7tm_2"/>
    <property type="match status" value="1"/>
</dbReference>
<reference evidence="6" key="2">
    <citation type="submission" date="2023-04" db="EMBL/GenBank/DDBJ databases">
        <authorList>
            <person name="Bu L."/>
            <person name="Lu L."/>
            <person name="Laidemitt M.R."/>
            <person name="Zhang S.M."/>
            <person name="Mutuku M."/>
            <person name="Mkoji G."/>
            <person name="Steinauer M."/>
            <person name="Loker E.S."/>
        </authorList>
    </citation>
    <scope>NUCLEOTIDE SEQUENCE</scope>
    <source>
        <strain evidence="6">KasaAsao</strain>
        <tissue evidence="6">Whole Snail</tissue>
    </source>
</reference>
<dbReference type="GO" id="GO:0004930">
    <property type="term" value="F:G protein-coupled receptor activity"/>
    <property type="evidence" value="ECO:0007669"/>
    <property type="project" value="InterPro"/>
</dbReference>
<dbReference type="EMBL" id="JASAOG010000071">
    <property type="protein sequence ID" value="KAK0055234.1"/>
    <property type="molecule type" value="Genomic_DNA"/>
</dbReference>
<feature type="non-terminal residue" evidence="6">
    <location>
        <position position="1"/>
    </location>
</feature>
<evidence type="ECO:0000256" key="3">
    <source>
        <dbReference type="ARBA" id="ARBA00022989"/>
    </source>
</evidence>
<keyword evidence="2 5" id="KW-0812">Transmembrane</keyword>
<organism evidence="6 7">
    <name type="scientific">Biomphalaria pfeifferi</name>
    <name type="common">Bloodfluke planorb</name>
    <name type="synonym">Freshwater snail</name>
    <dbReference type="NCBI Taxonomy" id="112525"/>
    <lineage>
        <taxon>Eukaryota</taxon>
        <taxon>Metazoa</taxon>
        <taxon>Spiralia</taxon>
        <taxon>Lophotrochozoa</taxon>
        <taxon>Mollusca</taxon>
        <taxon>Gastropoda</taxon>
        <taxon>Heterobranchia</taxon>
        <taxon>Euthyneura</taxon>
        <taxon>Panpulmonata</taxon>
        <taxon>Hygrophila</taxon>
        <taxon>Lymnaeoidea</taxon>
        <taxon>Planorbidae</taxon>
        <taxon>Biomphalaria</taxon>
    </lineage>
</organism>
<feature type="non-terminal residue" evidence="6">
    <location>
        <position position="49"/>
    </location>
</feature>
<dbReference type="AlphaFoldDB" id="A0AAD8F9Q7"/>
<feature type="transmembrane region" description="Helical" evidence="5">
    <location>
        <begin position="12"/>
        <end position="32"/>
    </location>
</feature>
<keyword evidence="6" id="KW-0675">Receptor</keyword>
<keyword evidence="4 5" id="KW-0472">Membrane</keyword>
<accession>A0AAD8F9Q7</accession>
<dbReference type="GO" id="GO:0016020">
    <property type="term" value="C:membrane"/>
    <property type="evidence" value="ECO:0007669"/>
    <property type="project" value="UniProtKB-SubCell"/>
</dbReference>
<protein>
    <submittedName>
        <fullName evidence="6">Calcitonin gene-related peptide type 1 receptor</fullName>
    </submittedName>
</protein>
<name>A0AAD8F9Q7_BIOPF</name>
<evidence type="ECO:0000256" key="4">
    <source>
        <dbReference type="ARBA" id="ARBA00023136"/>
    </source>
</evidence>
<evidence type="ECO:0000313" key="7">
    <source>
        <dbReference type="Proteomes" id="UP001233172"/>
    </source>
</evidence>
<proteinExistence type="predicted"/>
<reference evidence="6" key="1">
    <citation type="journal article" date="2023" name="PLoS Negl. Trop. Dis.">
        <title>A genome sequence for Biomphalaria pfeifferi, the major vector snail for the human-infecting parasite Schistosoma mansoni.</title>
        <authorList>
            <person name="Bu L."/>
            <person name="Lu L."/>
            <person name="Laidemitt M.R."/>
            <person name="Zhang S.M."/>
            <person name="Mutuku M."/>
            <person name="Mkoji G."/>
            <person name="Steinauer M."/>
            <person name="Loker E.S."/>
        </authorList>
    </citation>
    <scope>NUCLEOTIDE SEQUENCE</scope>
    <source>
        <strain evidence="6">KasaAsao</strain>
    </source>
</reference>
<dbReference type="Proteomes" id="UP001233172">
    <property type="component" value="Unassembled WGS sequence"/>
</dbReference>
<keyword evidence="3 5" id="KW-1133">Transmembrane helix</keyword>
<comment type="subcellular location">
    <subcellularLocation>
        <location evidence="1">Membrane</location>
        <topology evidence="1">Multi-pass membrane protein</topology>
    </subcellularLocation>
</comment>
<evidence type="ECO:0000256" key="5">
    <source>
        <dbReference type="SAM" id="Phobius"/>
    </source>
</evidence>
<dbReference type="Gene3D" id="1.20.1070.10">
    <property type="entry name" value="Rhodopsin 7-helix transmembrane proteins"/>
    <property type="match status" value="1"/>
</dbReference>
<dbReference type="InterPro" id="IPR000832">
    <property type="entry name" value="GPCR_2_secretin-like"/>
</dbReference>
<sequence length="49" mass="5790">CWAPNADYFEWLLYAPILLSLLVNVFFMVRIVHIMVNQLEPHPNEPSTF</sequence>
<gene>
    <name evidence="6" type="ORF">Bpfe_015248</name>
</gene>
<evidence type="ECO:0000256" key="2">
    <source>
        <dbReference type="ARBA" id="ARBA00022692"/>
    </source>
</evidence>
<evidence type="ECO:0000313" key="6">
    <source>
        <dbReference type="EMBL" id="KAK0055234.1"/>
    </source>
</evidence>
<evidence type="ECO:0000256" key="1">
    <source>
        <dbReference type="ARBA" id="ARBA00004141"/>
    </source>
</evidence>
<keyword evidence="7" id="KW-1185">Reference proteome</keyword>
<comment type="caution">
    <text evidence="6">The sequence shown here is derived from an EMBL/GenBank/DDBJ whole genome shotgun (WGS) entry which is preliminary data.</text>
</comment>